<evidence type="ECO:0000313" key="5">
    <source>
        <dbReference type="Proteomes" id="UP000306050"/>
    </source>
</evidence>
<proteinExistence type="inferred from homology"/>
<dbReference type="RefSeq" id="XP_029738927.1">
    <property type="nucleotide sequence ID" value="XM_029884826.1"/>
</dbReference>
<dbReference type="Proteomes" id="UP000306050">
    <property type="component" value="Chromosome SGRAM_23"/>
</dbReference>
<evidence type="ECO:0000256" key="2">
    <source>
        <dbReference type="ARBA" id="ARBA00022801"/>
    </source>
</evidence>
<comment type="caution">
    <text evidence="4">The sequence shown here is derived from an EMBL/GenBank/DDBJ whole genome shotgun (WGS) entry which is preliminary data.</text>
</comment>
<dbReference type="OrthoDB" id="425534at2759"/>
<sequence>MSKASLYGKRPGILPETSLASARPTHAKSLSWKAKLGLAALVALAWLRFDTRGHRIRKHNPAPAPPTDHDGRHGWASFPRKDDPFHFLPCTNDTLPPPRLEDPHPLDSWKKLYQPDPAQWLWGKINANALYLCGWLDVPLDYTNASDARVARLAVARFQLDPLPSNRTLVIQPGGPGGSGTESILEEGELISLEGSNGTFDVLGWDPRGVPATQPSISCFPHDADRDRWKLITNRSYKEGDPRQTMLVADAMNEAVFKACQAKYGDVAGMLTTTFVVRDLDEIRKAMAEEQLSGYFVSYGTEIGQIYVNMFPNRVGRLVLDGTIYERNYRLMAGFGSQGLDNITDAFHDGFLGECVDAGPAHCALAQPLKQGDPLPTKQDLINTMQDLFTQLLERPVAGYTNDSGPIIITYAQVVALVSIAMYDPATWDDLAAAVYELLRGNVMPISQRLDTWTYDPSQPALPSADHTQLEMIALVVCSDQYDSPLPAGYDVETNGEQWYLDLWKQMTNQAQVGADRDFLLMLSCRHWNSTFGAPKDVYRGDLNHTLSNPLLLIGTTYDPATPLRNARMLLQEMGDNARLIVHHGYGHLSDDKSACTKKVVQSYLMEGIVPGQQETHCFADQKPYRYNDDMRNRALSQAKPPAQHLLRAQPYR</sequence>
<dbReference type="Pfam" id="PF08386">
    <property type="entry name" value="Abhydrolase_4"/>
    <property type="match status" value="1"/>
</dbReference>
<dbReference type="InterPro" id="IPR029058">
    <property type="entry name" value="AB_hydrolase_fold"/>
</dbReference>
<dbReference type="GO" id="GO:0016787">
    <property type="term" value="F:hydrolase activity"/>
    <property type="evidence" value="ECO:0007669"/>
    <property type="project" value="UniProtKB-KW"/>
</dbReference>
<dbReference type="KEGG" id="sgra:EX895_004230"/>
<protein>
    <recommendedName>
        <fullName evidence="3">Peptidase S33 tripeptidyl aminopeptidase-like C-terminal domain-containing protein</fullName>
    </recommendedName>
</protein>
<name>A0A4U7KVC0_9BASI</name>
<accession>A0A4U7KVC0</accession>
<dbReference type="GeneID" id="40727125"/>
<organism evidence="4 5">
    <name type="scientific">Sporisorium graminicola</name>
    <dbReference type="NCBI Taxonomy" id="280036"/>
    <lineage>
        <taxon>Eukaryota</taxon>
        <taxon>Fungi</taxon>
        <taxon>Dikarya</taxon>
        <taxon>Basidiomycota</taxon>
        <taxon>Ustilaginomycotina</taxon>
        <taxon>Ustilaginomycetes</taxon>
        <taxon>Ustilaginales</taxon>
        <taxon>Ustilaginaceae</taxon>
        <taxon>Sporisorium</taxon>
    </lineage>
</organism>
<dbReference type="EMBL" id="SRRM01000015">
    <property type="protein sequence ID" value="TKY86942.1"/>
    <property type="molecule type" value="Genomic_DNA"/>
</dbReference>
<dbReference type="AlphaFoldDB" id="A0A4U7KVC0"/>
<dbReference type="Gene3D" id="3.40.50.1820">
    <property type="entry name" value="alpha/beta hydrolase"/>
    <property type="match status" value="1"/>
</dbReference>
<evidence type="ECO:0000313" key="4">
    <source>
        <dbReference type="EMBL" id="TKY86942.1"/>
    </source>
</evidence>
<evidence type="ECO:0000256" key="1">
    <source>
        <dbReference type="ARBA" id="ARBA00010088"/>
    </source>
</evidence>
<dbReference type="SUPFAM" id="SSF53474">
    <property type="entry name" value="alpha/beta-Hydrolases"/>
    <property type="match status" value="1"/>
</dbReference>
<gene>
    <name evidence="4" type="ORF">EX895_004230</name>
</gene>
<keyword evidence="5" id="KW-1185">Reference proteome</keyword>
<comment type="similarity">
    <text evidence="1">Belongs to the peptidase S33 family.</text>
</comment>
<keyword evidence="2" id="KW-0378">Hydrolase</keyword>
<feature type="domain" description="Peptidase S33 tripeptidyl aminopeptidase-like C-terminal" evidence="3">
    <location>
        <begin position="522"/>
        <end position="616"/>
    </location>
</feature>
<reference evidence="4 5" key="1">
    <citation type="submission" date="2019-05" db="EMBL/GenBank/DDBJ databases">
        <title>Sporisorium graminicola CBS 10092 draft sequencing and annotation.</title>
        <authorList>
            <person name="Solano-Gonzalez S."/>
            <person name="Caddick M.X."/>
            <person name="Darby A."/>
        </authorList>
    </citation>
    <scope>NUCLEOTIDE SEQUENCE [LARGE SCALE GENOMIC DNA]</scope>
    <source>
        <strain evidence="4 5">CBS 10092</strain>
    </source>
</reference>
<dbReference type="PANTHER" id="PTHR43248:SF25">
    <property type="entry name" value="AB HYDROLASE-1 DOMAIN-CONTAINING PROTEIN-RELATED"/>
    <property type="match status" value="1"/>
</dbReference>
<evidence type="ECO:0000259" key="3">
    <source>
        <dbReference type="Pfam" id="PF08386"/>
    </source>
</evidence>
<dbReference type="InterPro" id="IPR013595">
    <property type="entry name" value="Pept_S33_TAP-like_C"/>
</dbReference>
<dbReference type="InterPro" id="IPR051601">
    <property type="entry name" value="Serine_prot/Carboxylest_S33"/>
</dbReference>
<dbReference type="PANTHER" id="PTHR43248">
    <property type="entry name" value="2-SUCCINYL-6-HYDROXY-2,4-CYCLOHEXADIENE-1-CARBOXYLATE SYNTHASE"/>
    <property type="match status" value="1"/>
</dbReference>